<evidence type="ECO:0000259" key="2">
    <source>
        <dbReference type="Pfam" id="PF13338"/>
    </source>
</evidence>
<dbReference type="EMBL" id="JBHTLY010000006">
    <property type="protein sequence ID" value="MFD1202744.1"/>
    <property type="molecule type" value="Genomic_DNA"/>
</dbReference>
<evidence type="ECO:0000313" key="3">
    <source>
        <dbReference type="EMBL" id="MFD1202744.1"/>
    </source>
</evidence>
<protein>
    <submittedName>
        <fullName evidence="3">Type IV toxin-antitoxin system AbiEi family antitoxin domain-containing protein</fullName>
    </submittedName>
</protein>
<reference evidence="4" key="1">
    <citation type="journal article" date="2019" name="Int. J. Syst. Evol. Microbiol.">
        <title>The Global Catalogue of Microorganisms (GCM) 10K type strain sequencing project: providing services to taxonomists for standard genome sequencing and annotation.</title>
        <authorList>
            <consortium name="The Broad Institute Genomics Platform"/>
            <consortium name="The Broad Institute Genome Sequencing Center for Infectious Disease"/>
            <person name="Wu L."/>
            <person name="Ma J."/>
        </authorList>
    </citation>
    <scope>NUCLEOTIDE SEQUENCE [LARGE SCALE GENOMIC DNA]</scope>
    <source>
        <strain evidence="4">CCUG 50213</strain>
    </source>
</reference>
<organism evidence="3 4">
    <name type="scientific">Leucobacter albus</name>
    <dbReference type="NCBI Taxonomy" id="272210"/>
    <lineage>
        <taxon>Bacteria</taxon>
        <taxon>Bacillati</taxon>
        <taxon>Actinomycetota</taxon>
        <taxon>Actinomycetes</taxon>
        <taxon>Micrococcales</taxon>
        <taxon>Microbacteriaceae</taxon>
        <taxon>Leucobacter</taxon>
    </lineage>
</organism>
<dbReference type="Pfam" id="PF13338">
    <property type="entry name" value="AbiEi_4"/>
    <property type="match status" value="1"/>
</dbReference>
<dbReference type="RefSeq" id="WP_343962712.1">
    <property type="nucleotide sequence ID" value="NZ_BAAAKZ010000017.1"/>
</dbReference>
<comment type="caution">
    <text evidence="3">The sequence shown here is derived from an EMBL/GenBank/DDBJ whole genome shotgun (WGS) entry which is preliminary data.</text>
</comment>
<proteinExistence type="predicted"/>
<accession>A0ABW3TSW5</accession>
<dbReference type="InterPro" id="IPR025159">
    <property type="entry name" value="AbiEi_N"/>
</dbReference>
<keyword evidence="4" id="KW-1185">Reference proteome</keyword>
<dbReference type="Pfam" id="PF04480">
    <property type="entry name" value="DUF559"/>
    <property type="match status" value="1"/>
</dbReference>
<dbReference type="Proteomes" id="UP001597181">
    <property type="component" value="Unassembled WGS sequence"/>
</dbReference>
<evidence type="ECO:0000313" key="4">
    <source>
        <dbReference type="Proteomes" id="UP001597181"/>
    </source>
</evidence>
<name>A0ABW3TSW5_9MICO</name>
<feature type="domain" description="AbiEi antitoxin N-terminal" evidence="2">
    <location>
        <begin position="3"/>
        <end position="43"/>
    </location>
</feature>
<dbReference type="Gene3D" id="3.40.960.10">
    <property type="entry name" value="VSR Endonuclease"/>
    <property type="match status" value="1"/>
</dbReference>
<feature type="domain" description="DUF559" evidence="1">
    <location>
        <begin position="180"/>
        <end position="264"/>
    </location>
</feature>
<evidence type="ECO:0000259" key="1">
    <source>
        <dbReference type="Pfam" id="PF04480"/>
    </source>
</evidence>
<sequence length="276" mass="30663">MYEAFLARHGGVVRSAALMDHGLSRHYLHKEVLAGRLVRVRRGWVAQPHADPQLVTAARHGLMLSCITEAARQGLWVRDTSTPHYAVLRSGAEIRPEGAVLHYHAPLVPCDRYALSDTLENTLVHVARCEPFEDAVATWDSALNKRLVDRSALAQLPLPVRARKVLDATDPFADSGLESYVRLRLRWLGVPIVAQAWLDGHRVDFLLGERLVIQIDGAHHTGAQRTSDITHDAKLALRGYTVIRLAYSQVMDAWPTAQASIMRAVALGLHQRAELV</sequence>
<dbReference type="InterPro" id="IPR007569">
    <property type="entry name" value="DUF559"/>
</dbReference>
<gene>
    <name evidence="3" type="ORF">ACFQ3U_12655</name>
</gene>